<feature type="compositionally biased region" description="Polar residues" evidence="8">
    <location>
        <begin position="805"/>
        <end position="815"/>
    </location>
</feature>
<feature type="domain" description="Pre-mRNA-splicing factor SYF1 central HAT repeats" evidence="9">
    <location>
        <begin position="191"/>
        <end position="392"/>
    </location>
</feature>
<dbReference type="Pfam" id="PF23231">
    <property type="entry name" value="HAT_Syf1_CNRKL1_C"/>
    <property type="match status" value="1"/>
</dbReference>
<dbReference type="InterPro" id="IPR011990">
    <property type="entry name" value="TPR-like_helical_dom_sf"/>
</dbReference>
<dbReference type="FunFam" id="1.25.40.10:FF:000182">
    <property type="entry name" value="Pre-mRNA-splicing factor SYF1"/>
    <property type="match status" value="1"/>
</dbReference>
<sequence>MERREEPNVCHIFCIAKRRSGSQISETDLPYEEDILRNPFSLKHWFRYIDHKKNEPNPSNTAINMLYERALKQMPGSYKLWYSYLKLRIDQVSSLTILDPSIRDTNNCFERSLVFMHKMPRIWIDYCQFLISQCELTKTRRTFDRALQALPITQHNKIWPLYLKFIKSFDLPETSIRIYRRYLKLLPEEAEEYIQYLISIEQYNEAAMKLIEIINDDNFVSKQGKSKHELWTDLSKILCRHPNEIHSIDVDTVIREGIKRYVDEQGKLWISLAEYYTRSGLFDKAREIFEEALDSIKTVRDFSQIFDAYTLSEEKLIQIKMQQKDMTEDDEIELDLRMLRYENIIERRPLLLNNVALRQNPHNVEEWLKRVKLLEGKPTEIIETYTEAVQTVDPTQAIGKYPLLWIGFARFYEINGQFEDSRVVFDKAVTMNYTKVDDLASVWCEWVESEIRNNNFDYALNLMQRAVAVPIKKSKISYYDQSESVQSRLHKSLRIWSIYADLEESFGTFQSTKAVYDKIIELKIVTPQIIINYGLFLEEHGYYEESFKAYEKGIALFRWPNVYDIWNTYLSKFLKRYKGTKLERCRDLFEQCLEFCPPKYCKNIYLLYAKCEEDYGLARNATSIYDRATKKVPKEERMEVFNIFIHKVAEMFGVTHTRPIYEKAIEMLPDKETREMCLRFADLERKLGEIDRARAIYAHCSQICDPRTSNQFWNAWKEFEIKHGNEDTVREMLRIKRSVMATFNTQVNFMSAQMMVSAYHADQAEKERNKMNDLESVATEAQCNRLEIPNSVQFIKSNTINNANIEADDNQTLPTKNPDEINLDDDEDFDDESESEDDDNGTSPHKKTKLADIEQQMVPEAVFGGLRNDDA</sequence>
<dbReference type="GO" id="GO:0071014">
    <property type="term" value="C:post-mRNA release spliceosomal complex"/>
    <property type="evidence" value="ECO:0007669"/>
    <property type="project" value="TreeGrafter"/>
</dbReference>
<organism evidence="12 13">
    <name type="scientific">Sarcoptes scabiei</name>
    <name type="common">Itch mite</name>
    <name type="synonym">Acarus scabiei</name>
    <dbReference type="NCBI Taxonomy" id="52283"/>
    <lineage>
        <taxon>Eukaryota</taxon>
        <taxon>Metazoa</taxon>
        <taxon>Ecdysozoa</taxon>
        <taxon>Arthropoda</taxon>
        <taxon>Chelicerata</taxon>
        <taxon>Arachnida</taxon>
        <taxon>Acari</taxon>
        <taxon>Acariformes</taxon>
        <taxon>Sarcoptiformes</taxon>
        <taxon>Astigmata</taxon>
        <taxon>Psoroptidia</taxon>
        <taxon>Sarcoptoidea</taxon>
        <taxon>Sarcoptidae</taxon>
        <taxon>Sarcoptinae</taxon>
        <taxon>Sarcoptes</taxon>
    </lineage>
</organism>
<keyword evidence="3" id="KW-0507">mRNA processing</keyword>
<dbReference type="FunFam" id="1.25.40.10:FF:000023">
    <property type="entry name" value="Pre-mRNA-splicing factor SYF1"/>
    <property type="match status" value="1"/>
</dbReference>
<dbReference type="FunFam" id="1.25.40.10:FF:001071">
    <property type="entry name" value="pre-mRNA-splicing factor SYF1-like"/>
    <property type="match status" value="1"/>
</dbReference>
<dbReference type="InterPro" id="IPR055430">
    <property type="entry name" value="HAT_Syf1_CNRKL1_C"/>
</dbReference>
<dbReference type="SMART" id="SM00386">
    <property type="entry name" value="HAT"/>
    <property type="match status" value="12"/>
</dbReference>
<dbReference type="EMBL" id="JXLN01001104">
    <property type="protein sequence ID" value="KPM02154.1"/>
    <property type="molecule type" value="Genomic_DNA"/>
</dbReference>
<evidence type="ECO:0000256" key="6">
    <source>
        <dbReference type="ARBA" id="ARBA00023187"/>
    </source>
</evidence>
<dbReference type="GO" id="GO:0071007">
    <property type="term" value="C:U2-type catalytic step 2 spliceosome"/>
    <property type="evidence" value="ECO:0007669"/>
    <property type="project" value="TreeGrafter"/>
</dbReference>
<evidence type="ECO:0000313" key="13">
    <source>
        <dbReference type="Proteomes" id="UP000616769"/>
    </source>
</evidence>
<dbReference type="GO" id="GO:0000349">
    <property type="term" value="P:generation of catalytic spliceosome for first transesterification step"/>
    <property type="evidence" value="ECO:0007669"/>
    <property type="project" value="TreeGrafter"/>
</dbReference>
<dbReference type="Pfam" id="PF23220">
    <property type="entry name" value="HAT_Syf1_M"/>
    <property type="match status" value="1"/>
</dbReference>
<dbReference type="InterPro" id="IPR003107">
    <property type="entry name" value="HAT"/>
</dbReference>
<evidence type="ECO:0000256" key="1">
    <source>
        <dbReference type="ARBA" id="ARBA00004123"/>
    </source>
</evidence>
<protein>
    <submittedName>
        <fullName evidence="12">Pre-mRNA-splicing factor SYF1-like protein</fullName>
    </submittedName>
</protein>
<feature type="domain" description="Pre-mRNA-splicing factor Syf1/CRNKL1-like C-terminal HAT-repeats" evidence="10">
    <location>
        <begin position="394"/>
        <end position="775"/>
    </location>
</feature>
<evidence type="ECO:0000256" key="5">
    <source>
        <dbReference type="ARBA" id="ARBA00022737"/>
    </source>
</evidence>
<dbReference type="AlphaFoldDB" id="A0A131ZTW8"/>
<feature type="region of interest" description="Disordered" evidence="8">
    <location>
        <begin position="805"/>
        <end position="871"/>
    </location>
</feature>
<name>A0A131ZTW8_SARSC</name>
<evidence type="ECO:0000256" key="8">
    <source>
        <dbReference type="SAM" id="MobiDB-lite"/>
    </source>
</evidence>
<keyword evidence="6" id="KW-0508">mRNA splicing</keyword>
<evidence type="ECO:0000256" key="7">
    <source>
        <dbReference type="ARBA" id="ARBA00023242"/>
    </source>
</evidence>
<dbReference type="PANTHER" id="PTHR11246">
    <property type="entry name" value="PRE-MRNA SPLICING FACTOR"/>
    <property type="match status" value="1"/>
</dbReference>
<comment type="subcellular location">
    <subcellularLocation>
        <location evidence="1">Nucleus</location>
    </subcellularLocation>
</comment>
<dbReference type="OrthoDB" id="10067343at2759"/>
<dbReference type="Pfam" id="PF23233">
    <property type="entry name" value="HAT_Syf1_CNRKL1_N"/>
    <property type="match status" value="1"/>
</dbReference>
<dbReference type="Gene3D" id="1.25.40.10">
    <property type="entry name" value="Tetratricopeptide repeat domain"/>
    <property type="match status" value="4"/>
</dbReference>
<comment type="similarity">
    <text evidence="2">Belongs to the crooked-neck family.</text>
</comment>
<evidence type="ECO:0000256" key="4">
    <source>
        <dbReference type="ARBA" id="ARBA00022728"/>
    </source>
</evidence>
<dbReference type="InterPro" id="IPR056350">
    <property type="entry name" value="HAT_Syf1_central"/>
</dbReference>
<accession>A0A131ZTW8</accession>
<dbReference type="VEuPathDB" id="VectorBase:SSCA002436"/>
<feature type="domain" description="Pre-mRNA-splicing factor Syf1-like N-terminal HAT-repeats" evidence="11">
    <location>
        <begin position="28"/>
        <end position="188"/>
    </location>
</feature>
<evidence type="ECO:0000256" key="2">
    <source>
        <dbReference type="ARBA" id="ARBA00008644"/>
    </source>
</evidence>
<feature type="compositionally biased region" description="Acidic residues" evidence="8">
    <location>
        <begin position="821"/>
        <end position="840"/>
    </location>
</feature>
<proteinExistence type="inferred from homology"/>
<dbReference type="Proteomes" id="UP000616769">
    <property type="component" value="Unassembled WGS sequence"/>
</dbReference>
<keyword evidence="7" id="KW-0539">Nucleus</keyword>
<evidence type="ECO:0000259" key="11">
    <source>
        <dbReference type="Pfam" id="PF23233"/>
    </source>
</evidence>
<evidence type="ECO:0000256" key="3">
    <source>
        <dbReference type="ARBA" id="ARBA00022664"/>
    </source>
</evidence>
<dbReference type="FunFam" id="1.25.40.10:FF:000137">
    <property type="entry name" value="Pre-mRNA-splicing factor syf1"/>
    <property type="match status" value="1"/>
</dbReference>
<reference evidence="12 13" key="1">
    <citation type="journal article" date="2015" name="Parasit. Vectors">
        <title>Draft genome of the scabies mite.</title>
        <authorList>
            <person name="Rider S.D.Jr."/>
            <person name="Morgan M.S."/>
            <person name="Arlian L.G."/>
        </authorList>
    </citation>
    <scope>NUCLEOTIDE SEQUENCE [LARGE SCALE GENOMIC DNA]</scope>
    <source>
        <strain evidence="12">Arlian Lab</strain>
    </source>
</reference>
<evidence type="ECO:0000313" key="12">
    <source>
        <dbReference type="EMBL" id="KPM02154.1"/>
    </source>
</evidence>
<comment type="caution">
    <text evidence="12">The sequence shown here is derived from an EMBL/GenBank/DDBJ whole genome shotgun (WGS) entry which is preliminary data.</text>
</comment>
<keyword evidence="4" id="KW-0747">Spliceosome</keyword>
<evidence type="ECO:0000259" key="9">
    <source>
        <dbReference type="Pfam" id="PF23220"/>
    </source>
</evidence>
<dbReference type="PANTHER" id="PTHR11246:SF5">
    <property type="entry name" value="PRE-MRNA-SPLICING FACTOR SYF1"/>
    <property type="match status" value="1"/>
</dbReference>
<dbReference type="GO" id="GO:0000974">
    <property type="term" value="C:Prp19 complex"/>
    <property type="evidence" value="ECO:0007669"/>
    <property type="project" value="TreeGrafter"/>
</dbReference>
<keyword evidence="5" id="KW-0677">Repeat</keyword>
<dbReference type="SUPFAM" id="SSF48452">
    <property type="entry name" value="TPR-like"/>
    <property type="match status" value="4"/>
</dbReference>
<dbReference type="InterPro" id="IPR055433">
    <property type="entry name" value="HAT_Syf1-like_N"/>
</dbReference>
<dbReference type="InterPro" id="IPR045075">
    <property type="entry name" value="Syf1-like"/>
</dbReference>
<evidence type="ECO:0000259" key="10">
    <source>
        <dbReference type="Pfam" id="PF23231"/>
    </source>
</evidence>
<gene>
    <name evidence="12" type="ORF">QR98_0005610</name>
</gene>